<protein>
    <submittedName>
        <fullName evidence="1">DUF1598 domain-containing protein</fullName>
    </submittedName>
</protein>
<accession>A0A368KSL7</accession>
<dbReference type="InterPro" id="IPR011487">
    <property type="entry name" value="DUF1598"/>
</dbReference>
<organism evidence="1 2">
    <name type="scientific">Bremerella cremea</name>
    <dbReference type="NCBI Taxonomy" id="1031537"/>
    <lineage>
        <taxon>Bacteria</taxon>
        <taxon>Pseudomonadati</taxon>
        <taxon>Planctomycetota</taxon>
        <taxon>Planctomycetia</taxon>
        <taxon>Pirellulales</taxon>
        <taxon>Pirellulaceae</taxon>
        <taxon>Bremerella</taxon>
    </lineage>
</organism>
<dbReference type="AlphaFoldDB" id="A0A368KSL7"/>
<evidence type="ECO:0000313" key="2">
    <source>
        <dbReference type="Proteomes" id="UP000253562"/>
    </source>
</evidence>
<dbReference type="OrthoDB" id="233246at2"/>
<name>A0A368KSL7_9BACT</name>
<reference evidence="1 2" key="1">
    <citation type="submission" date="2018-07" db="EMBL/GenBank/DDBJ databases">
        <title>Comparative genomes isolates from brazilian mangrove.</title>
        <authorList>
            <person name="De Araujo J.E."/>
            <person name="Taketani R.G."/>
            <person name="Silva M.C.P."/>
            <person name="Lourenco M.V."/>
            <person name="Oliveira V.M."/>
            <person name="Andreote F.D."/>
        </authorList>
    </citation>
    <scope>NUCLEOTIDE SEQUENCE [LARGE SCALE GENOMIC DNA]</scope>
    <source>
        <strain evidence="1 2">HEX PRIS-MGV</strain>
    </source>
</reference>
<gene>
    <name evidence="1" type="ORF">DTL42_09975</name>
</gene>
<evidence type="ECO:0000313" key="1">
    <source>
        <dbReference type="EMBL" id="RCS51878.1"/>
    </source>
</evidence>
<dbReference type="RefSeq" id="WP_114368585.1">
    <property type="nucleotide sequence ID" value="NZ_QPEX01000017.1"/>
</dbReference>
<proteinExistence type="predicted"/>
<dbReference type="Proteomes" id="UP000253562">
    <property type="component" value="Unassembled WGS sequence"/>
</dbReference>
<dbReference type="EMBL" id="QPEX01000017">
    <property type="protein sequence ID" value="RCS51878.1"/>
    <property type="molecule type" value="Genomic_DNA"/>
</dbReference>
<dbReference type="Pfam" id="PF07643">
    <property type="entry name" value="DUF1598"/>
    <property type="match status" value="1"/>
</dbReference>
<sequence>MLTLIRAGIFANGLFALLFASFIANVTFGEDRPTDQDPLSRINAFSQHGEFTRALDEIKHLKSNAQRDDAHATIARNQLRFGLVRASVETASYIEDDQTRSQFLAEATAARAEPVAPRGGGVQPDFDSLIELITTTVQPESWEELGGPGSVAPFATGVYVDSQGTLQRVTKLADNTLLSGIHDASKIAASNQDASITSHLRKVSLTRLEKESQLRWALGQPPTEEMLNLAGIYEIKYVLVYPEEGEIVIAGPAGPWHENAEGRTVNQATSHPVLQLDDLVVLLRNAITDKGRFGCAITPTQTGLKNAQEYLDATSDKPLHPRQRDAWLTGLRDAIGKQEIDVHGINRDTRVGQVIVEADYHMKRIGMGLEEGTAGVPSYLEMISVPPGGSPPPMDVLRWWFTLNYKAINATEKREAFELQGPGVQVLCENELLDAQGGRIHTNTATALNATFARNFTQNYDALSVKYPIYAEMKNIFDLAIVSALIEKERLADQTHWNMTHFGPKGSYTPQTSPAPQDVDSIMNMRIIDRKHIIAGVSGGVSFDSSQFVKDENIHVDDYGLMSAERIESSVPQTINHHGWWWD</sequence>
<comment type="caution">
    <text evidence="1">The sequence shown here is derived from an EMBL/GenBank/DDBJ whole genome shotgun (WGS) entry which is preliminary data.</text>
</comment>